<dbReference type="OrthoDB" id="269919at2759"/>
<evidence type="ECO:0000256" key="2">
    <source>
        <dbReference type="ARBA" id="ARBA00007251"/>
    </source>
</evidence>
<evidence type="ECO:0000256" key="1">
    <source>
        <dbReference type="ARBA" id="ARBA00004514"/>
    </source>
</evidence>
<evidence type="ECO:0000313" key="11">
    <source>
        <dbReference type="Proteomes" id="UP000024635"/>
    </source>
</evidence>
<organism evidence="10 11">
    <name type="scientific">Ancylostoma ceylanicum</name>
    <dbReference type="NCBI Taxonomy" id="53326"/>
    <lineage>
        <taxon>Eukaryota</taxon>
        <taxon>Metazoa</taxon>
        <taxon>Ecdysozoa</taxon>
        <taxon>Nematoda</taxon>
        <taxon>Chromadorea</taxon>
        <taxon>Rhabditida</taxon>
        <taxon>Rhabditina</taxon>
        <taxon>Rhabditomorpha</taxon>
        <taxon>Strongyloidea</taxon>
        <taxon>Ancylostomatidae</taxon>
        <taxon>Ancylostomatinae</taxon>
        <taxon>Ancylostoma</taxon>
    </lineage>
</organism>
<dbReference type="AlphaFoldDB" id="A0A016TDD7"/>
<evidence type="ECO:0000256" key="4">
    <source>
        <dbReference type="ARBA" id="ARBA00022540"/>
    </source>
</evidence>
<comment type="subunit">
    <text evidence="8">Component of the translation initiation factor 2B (eIF2B) complex which is a heterodecamer of two sets of five different subunits: alpha, beta, gamma, delta and epsilon. Subunits alpha, beta and delta comprise a regulatory subcomplex and subunits epsilon and gamma comprise a catalytic subcomplex. Within the complex, the hexameric regulatory complex resides at the center, with the two heterodimeric catalytic subcomplexes bound on opposite sides.</text>
</comment>
<evidence type="ECO:0000256" key="9">
    <source>
        <dbReference type="RuleBase" id="RU003814"/>
    </source>
</evidence>
<keyword evidence="4" id="KW-0396">Initiation factor</keyword>
<comment type="similarity">
    <text evidence="2 9">Belongs to the eIF-2B alpha/beta/delta subunits family.</text>
</comment>
<dbReference type="SUPFAM" id="SSF100950">
    <property type="entry name" value="NagB/RpiA/CoA transferase-like"/>
    <property type="match status" value="1"/>
</dbReference>
<name>A0A016TDD7_9BILA</name>
<dbReference type="InterPro" id="IPR000649">
    <property type="entry name" value="IF-2B-related"/>
</dbReference>
<gene>
    <name evidence="10" type="primary">Acey_s0111.g226</name>
    <name evidence="10" type="synonym">Acey-Y47H9C.7</name>
    <name evidence="10" type="ORF">Y032_0111g226</name>
</gene>
<dbReference type="GO" id="GO:0005829">
    <property type="term" value="C:cytosol"/>
    <property type="evidence" value="ECO:0007669"/>
    <property type="project" value="UniProtKB-SubCell"/>
</dbReference>
<dbReference type="InterPro" id="IPR037171">
    <property type="entry name" value="NagB/RpiA_transferase-like"/>
</dbReference>
<comment type="caution">
    <text evidence="10">The sequence shown here is derived from an EMBL/GenBank/DDBJ whole genome shotgun (WGS) entry which is preliminary data.</text>
</comment>
<dbReference type="EMBL" id="JARK01001447">
    <property type="protein sequence ID" value="EYC00974.1"/>
    <property type="molecule type" value="Genomic_DNA"/>
</dbReference>
<dbReference type="Pfam" id="PF01008">
    <property type="entry name" value="IF-2B"/>
    <property type="match status" value="2"/>
</dbReference>
<evidence type="ECO:0000256" key="5">
    <source>
        <dbReference type="ARBA" id="ARBA00022917"/>
    </source>
</evidence>
<evidence type="ECO:0000256" key="3">
    <source>
        <dbReference type="ARBA" id="ARBA00022490"/>
    </source>
</evidence>
<keyword evidence="3" id="KW-0963">Cytoplasm</keyword>
<dbReference type="GO" id="GO:0005851">
    <property type="term" value="C:eukaryotic translation initiation factor 2B complex"/>
    <property type="evidence" value="ECO:0007669"/>
    <property type="project" value="TreeGrafter"/>
</dbReference>
<proteinExistence type="inferred from homology"/>
<dbReference type="InterPro" id="IPR042529">
    <property type="entry name" value="IF_2B-like_C"/>
</dbReference>
<keyword evidence="11" id="KW-1185">Reference proteome</keyword>
<dbReference type="Proteomes" id="UP000024635">
    <property type="component" value="Unassembled WGS sequence"/>
</dbReference>
<dbReference type="InterPro" id="IPR051855">
    <property type="entry name" value="eIF2B_beta_subunit"/>
</dbReference>
<dbReference type="Gene3D" id="3.40.50.10470">
    <property type="entry name" value="Translation initiation factor eif-2b, domain 2"/>
    <property type="match status" value="1"/>
</dbReference>
<comment type="subcellular location">
    <subcellularLocation>
        <location evidence="1">Cytoplasm</location>
        <location evidence="1">Cytosol</location>
    </subcellularLocation>
</comment>
<dbReference type="PANTHER" id="PTHR45859:SF1">
    <property type="entry name" value="TRANSLATION INITIATION FACTOR EIF-2B SUBUNIT BETA"/>
    <property type="match status" value="1"/>
</dbReference>
<protein>
    <recommendedName>
        <fullName evidence="6">Translation initiation factor eIF2B subunit beta</fullName>
    </recommendedName>
    <alternativeName>
        <fullName evidence="7">eIF2B GDP-GTP exchange factor subunit beta</fullName>
    </alternativeName>
</protein>
<reference evidence="11" key="1">
    <citation type="journal article" date="2015" name="Nat. Genet.">
        <title>The genome and transcriptome of the zoonotic hookworm Ancylostoma ceylanicum identify infection-specific gene families.</title>
        <authorList>
            <person name="Schwarz E.M."/>
            <person name="Hu Y."/>
            <person name="Antoshechkin I."/>
            <person name="Miller M.M."/>
            <person name="Sternberg P.W."/>
            <person name="Aroian R.V."/>
        </authorList>
    </citation>
    <scope>NUCLEOTIDE SEQUENCE</scope>
    <source>
        <strain evidence="11">HY135</strain>
    </source>
</reference>
<evidence type="ECO:0000256" key="6">
    <source>
        <dbReference type="ARBA" id="ARBA00044122"/>
    </source>
</evidence>
<evidence type="ECO:0000256" key="7">
    <source>
        <dbReference type="ARBA" id="ARBA00044228"/>
    </source>
</evidence>
<evidence type="ECO:0000313" key="10">
    <source>
        <dbReference type="EMBL" id="EYC00974.1"/>
    </source>
</evidence>
<dbReference type="PANTHER" id="PTHR45859">
    <property type="entry name" value="TRANSLATION INITIATION FACTOR EIF-2B SUBUNIT BETA"/>
    <property type="match status" value="1"/>
</dbReference>
<dbReference type="GO" id="GO:0003743">
    <property type="term" value="F:translation initiation factor activity"/>
    <property type="evidence" value="ECO:0007669"/>
    <property type="project" value="UniProtKB-KW"/>
</dbReference>
<keyword evidence="5" id="KW-0648">Protein biosynthesis</keyword>
<accession>A0A016TDD7</accession>
<evidence type="ECO:0000256" key="8">
    <source>
        <dbReference type="ARBA" id="ARBA00046432"/>
    </source>
</evidence>
<sequence>MLVMEPTKDLTELRKGFVATYRRKPVRPCSLDVALETLQFLRKVILYEKYETIVDLLGALTLHGRWICAMIPSELVIRNVLMMVSKLARDESFRIISGEPISAFDSLNKLWSKSEDNSGSASGKKLKKGLIQAINEVSSEMSLCCENIAARAGDLINPQDVLIVHHLSESPTLSAFLASARATRKHRVLSVARSNEFDSTPEFATPIQLCDVGSKMCEVTKVLLPGVSVFPDGSCLVPAGGLSICLSAQRHSVPVYILAAFYKITPFFVPDPMMVNPNKAPGVGFSHALDFSGLVEVPRPTFDLLPASLVTLYISNSACILPSHVYRLIGDYYHPEDVTES</sequence>
<dbReference type="GO" id="GO:0005085">
    <property type="term" value="F:guanyl-nucleotide exchange factor activity"/>
    <property type="evidence" value="ECO:0007669"/>
    <property type="project" value="TreeGrafter"/>
</dbReference>